<dbReference type="PANTHER" id="PTHR41694">
    <property type="entry name" value="ENDOGENOUS RETROVIRUS GROUP K MEMBER POL PROTEIN"/>
    <property type="match status" value="1"/>
</dbReference>
<dbReference type="InterPro" id="IPR012337">
    <property type="entry name" value="RNaseH-like_sf"/>
</dbReference>
<evidence type="ECO:0000256" key="5">
    <source>
        <dbReference type="ARBA" id="ARBA00022801"/>
    </source>
</evidence>
<evidence type="ECO:0000313" key="8">
    <source>
        <dbReference type="EMBL" id="NXI63462.1"/>
    </source>
</evidence>
<dbReference type="GO" id="GO:0003964">
    <property type="term" value="F:RNA-directed DNA polymerase activity"/>
    <property type="evidence" value="ECO:0007669"/>
    <property type="project" value="UniProtKB-KW"/>
</dbReference>
<evidence type="ECO:0000256" key="4">
    <source>
        <dbReference type="ARBA" id="ARBA00022759"/>
    </source>
</evidence>
<dbReference type="GO" id="GO:0004519">
    <property type="term" value="F:endonuclease activity"/>
    <property type="evidence" value="ECO:0007669"/>
    <property type="project" value="UniProtKB-KW"/>
</dbReference>
<dbReference type="PANTHER" id="PTHR41694:SF3">
    <property type="entry name" value="RNA-DIRECTED DNA POLYMERASE-RELATED"/>
    <property type="match status" value="1"/>
</dbReference>
<name>A0A7K9USE2_ANSSE</name>
<evidence type="ECO:0000259" key="7">
    <source>
        <dbReference type="PROSITE" id="PS50994"/>
    </source>
</evidence>
<dbReference type="AlphaFoldDB" id="A0A7K9USE2"/>
<dbReference type="GO" id="GO:0016787">
    <property type="term" value="F:hydrolase activity"/>
    <property type="evidence" value="ECO:0007669"/>
    <property type="project" value="UniProtKB-KW"/>
</dbReference>
<evidence type="ECO:0000256" key="3">
    <source>
        <dbReference type="ARBA" id="ARBA00022722"/>
    </source>
</evidence>
<dbReference type="EMBL" id="VXAA01001174">
    <property type="protein sequence ID" value="NXI63462.1"/>
    <property type="molecule type" value="Genomic_DNA"/>
</dbReference>
<reference evidence="8 9" key="1">
    <citation type="submission" date="2019-09" db="EMBL/GenBank/DDBJ databases">
        <title>Bird 10,000 Genomes (B10K) Project - Family phase.</title>
        <authorList>
            <person name="Zhang G."/>
        </authorList>
    </citation>
    <scope>NUCLEOTIDE SEQUENCE [LARGE SCALE GENOMIC DNA]</scope>
    <source>
        <strain evidence="8">B10K-DU-001-57</strain>
        <tissue evidence="8">Muscle</tissue>
    </source>
</reference>
<accession>A0A7K9USE2</accession>
<keyword evidence="1" id="KW-0808">Transferase</keyword>
<dbReference type="Gene3D" id="3.30.420.10">
    <property type="entry name" value="Ribonuclease H-like superfamily/Ribonuclease H"/>
    <property type="match status" value="1"/>
</dbReference>
<keyword evidence="5" id="KW-0378">Hydrolase</keyword>
<dbReference type="SUPFAM" id="SSF53098">
    <property type="entry name" value="Ribonuclease H-like"/>
    <property type="match status" value="1"/>
</dbReference>
<feature type="non-terminal residue" evidence="8">
    <location>
        <position position="1"/>
    </location>
</feature>
<dbReference type="GO" id="GO:0015074">
    <property type="term" value="P:DNA integration"/>
    <property type="evidence" value="ECO:0007669"/>
    <property type="project" value="InterPro"/>
</dbReference>
<protein>
    <submittedName>
        <fullName evidence="8">POK19 protein</fullName>
    </submittedName>
</protein>
<dbReference type="Proteomes" id="UP000567872">
    <property type="component" value="Unassembled WGS sequence"/>
</dbReference>
<feature type="non-terminal residue" evidence="8">
    <location>
        <position position="94"/>
    </location>
</feature>
<dbReference type="PROSITE" id="PS50994">
    <property type="entry name" value="INTEGRASE"/>
    <property type="match status" value="1"/>
</dbReference>
<keyword evidence="3" id="KW-0540">Nuclease</keyword>
<dbReference type="InterPro" id="IPR001584">
    <property type="entry name" value="Integrase_cat-core"/>
</dbReference>
<evidence type="ECO:0000313" key="9">
    <source>
        <dbReference type="Proteomes" id="UP000567872"/>
    </source>
</evidence>
<dbReference type="InterPro" id="IPR036397">
    <property type="entry name" value="RNaseH_sf"/>
</dbReference>
<dbReference type="GO" id="GO:0035613">
    <property type="term" value="F:RNA stem-loop binding"/>
    <property type="evidence" value="ECO:0007669"/>
    <property type="project" value="TreeGrafter"/>
</dbReference>
<keyword evidence="4" id="KW-0255">Endonuclease</keyword>
<evidence type="ECO:0000256" key="6">
    <source>
        <dbReference type="ARBA" id="ARBA00022918"/>
    </source>
</evidence>
<evidence type="ECO:0000256" key="1">
    <source>
        <dbReference type="ARBA" id="ARBA00022679"/>
    </source>
</evidence>
<keyword evidence="2" id="KW-0548">Nucleotidyltransferase</keyword>
<proteinExistence type="predicted"/>
<gene>
    <name evidence="8" type="primary">Ervk19_0</name>
    <name evidence="8" type="ORF">ANSSEM_R15925</name>
</gene>
<dbReference type="OrthoDB" id="9308938at2759"/>
<keyword evidence="6" id="KW-0695">RNA-directed DNA polymerase</keyword>
<keyword evidence="9" id="KW-1185">Reference proteome</keyword>
<evidence type="ECO:0000256" key="2">
    <source>
        <dbReference type="ARBA" id="ARBA00022695"/>
    </source>
</evidence>
<comment type="caution">
    <text evidence="8">The sequence shown here is derived from an EMBL/GenBank/DDBJ whole genome shotgun (WGS) entry which is preliminary data.</text>
</comment>
<organism evidence="8 9">
    <name type="scientific">Anseranas semipalmata</name>
    <name type="common">Magpie goose</name>
    <name type="synonym">Anas semipalmata</name>
    <dbReference type="NCBI Taxonomy" id="8851"/>
    <lineage>
        <taxon>Eukaryota</taxon>
        <taxon>Metazoa</taxon>
        <taxon>Chordata</taxon>
        <taxon>Craniata</taxon>
        <taxon>Vertebrata</taxon>
        <taxon>Euteleostomi</taxon>
        <taxon>Archelosauria</taxon>
        <taxon>Archosauria</taxon>
        <taxon>Dinosauria</taxon>
        <taxon>Saurischia</taxon>
        <taxon>Theropoda</taxon>
        <taxon>Coelurosauria</taxon>
        <taxon>Aves</taxon>
        <taxon>Neognathae</taxon>
        <taxon>Galloanserae</taxon>
        <taxon>Anseriformes</taxon>
        <taxon>Anseranatidae</taxon>
        <taxon>Anseranas</taxon>
    </lineage>
</organism>
<feature type="domain" description="Integrase catalytic" evidence="7">
    <location>
        <begin position="1"/>
        <end position="71"/>
    </location>
</feature>
<sequence>IKHTTGILHSPTRQAIVERAHGTLKNMLEKQKRGSVGCSPHKRLQKALYVLNFLNRCVNDKSPIKINFAPGSSHIGGKAQVQIRNLETSAWEGP</sequence>